<evidence type="ECO:0000256" key="1">
    <source>
        <dbReference type="SAM" id="MobiDB-lite"/>
    </source>
</evidence>
<dbReference type="Proteomes" id="UP000324222">
    <property type="component" value="Unassembled WGS sequence"/>
</dbReference>
<feature type="region of interest" description="Disordered" evidence="1">
    <location>
        <begin position="1"/>
        <end position="29"/>
    </location>
</feature>
<name>A0A5B7F580_PORTR</name>
<keyword evidence="3" id="KW-1185">Reference proteome</keyword>
<protein>
    <submittedName>
        <fullName evidence="2">Uncharacterized protein</fullName>
    </submittedName>
</protein>
<feature type="region of interest" description="Disordered" evidence="1">
    <location>
        <begin position="144"/>
        <end position="181"/>
    </location>
</feature>
<evidence type="ECO:0000313" key="2">
    <source>
        <dbReference type="EMBL" id="MPC40536.1"/>
    </source>
</evidence>
<evidence type="ECO:0000313" key="3">
    <source>
        <dbReference type="Proteomes" id="UP000324222"/>
    </source>
</evidence>
<accession>A0A5B7F580</accession>
<organism evidence="2 3">
    <name type="scientific">Portunus trituberculatus</name>
    <name type="common">Swimming crab</name>
    <name type="synonym">Neptunus trituberculatus</name>
    <dbReference type="NCBI Taxonomy" id="210409"/>
    <lineage>
        <taxon>Eukaryota</taxon>
        <taxon>Metazoa</taxon>
        <taxon>Ecdysozoa</taxon>
        <taxon>Arthropoda</taxon>
        <taxon>Crustacea</taxon>
        <taxon>Multicrustacea</taxon>
        <taxon>Malacostraca</taxon>
        <taxon>Eumalacostraca</taxon>
        <taxon>Eucarida</taxon>
        <taxon>Decapoda</taxon>
        <taxon>Pleocyemata</taxon>
        <taxon>Brachyura</taxon>
        <taxon>Eubrachyura</taxon>
        <taxon>Portunoidea</taxon>
        <taxon>Portunidae</taxon>
        <taxon>Portuninae</taxon>
        <taxon>Portunus</taxon>
    </lineage>
</organism>
<gene>
    <name evidence="2" type="ORF">E2C01_034097</name>
</gene>
<sequence>MHERVPPLDITNSRLGRERHSTNSANKSTLEGRERGVIYGSVWRRWAACGHCVAAGSEGSRGWEDGRSYGTDGNVVGRVGRYVGGAGESGVATCFLTLNACSGRLALPSPPLSLPKQLRLRCDLPSGGRCRTSHLDTYDMMDRRSISAESRQPAELSPRTLTPSRPPQRENLDSGEGRGLHSEEPFLKSIISWEAASGGSEASFSQDTRRGSHKINTVQDIYTKKVVKGELPLDAEGAADDFSCLAALRMGAAKIRKRSLRNHKQKTNLEK</sequence>
<dbReference type="AlphaFoldDB" id="A0A5B7F580"/>
<proteinExistence type="predicted"/>
<dbReference type="EMBL" id="VSRR010004724">
    <property type="protein sequence ID" value="MPC40536.1"/>
    <property type="molecule type" value="Genomic_DNA"/>
</dbReference>
<comment type="caution">
    <text evidence="2">The sequence shown here is derived from an EMBL/GenBank/DDBJ whole genome shotgun (WGS) entry which is preliminary data.</text>
</comment>
<reference evidence="2 3" key="1">
    <citation type="submission" date="2019-05" db="EMBL/GenBank/DDBJ databases">
        <title>Another draft genome of Portunus trituberculatus and its Hox gene families provides insights of decapod evolution.</title>
        <authorList>
            <person name="Jeong J.-H."/>
            <person name="Song I."/>
            <person name="Kim S."/>
            <person name="Choi T."/>
            <person name="Kim D."/>
            <person name="Ryu S."/>
            <person name="Kim W."/>
        </authorList>
    </citation>
    <scope>NUCLEOTIDE SEQUENCE [LARGE SCALE GENOMIC DNA]</scope>
    <source>
        <tissue evidence="2">Muscle</tissue>
    </source>
</reference>
<feature type="compositionally biased region" description="Basic and acidic residues" evidence="1">
    <location>
        <begin position="167"/>
        <end position="181"/>
    </location>
</feature>